<dbReference type="GO" id="GO:0016020">
    <property type="term" value="C:membrane"/>
    <property type="evidence" value="ECO:0007669"/>
    <property type="project" value="InterPro"/>
</dbReference>
<evidence type="ECO:0000259" key="3">
    <source>
        <dbReference type="PROSITE" id="PS50113"/>
    </source>
</evidence>
<dbReference type="PROSITE" id="PS50887">
    <property type="entry name" value="GGDEF"/>
    <property type="match status" value="1"/>
</dbReference>
<feature type="domain" description="PAC" evidence="3">
    <location>
        <begin position="398"/>
        <end position="450"/>
    </location>
</feature>
<dbReference type="SUPFAM" id="SSF109604">
    <property type="entry name" value="HD-domain/PDEase-like"/>
    <property type="match status" value="1"/>
</dbReference>
<reference evidence="8" key="1">
    <citation type="submission" date="2021-04" db="EMBL/GenBank/DDBJ databases">
        <title>A novel Synergistetes isolate from a pyrite-forming mixed culture.</title>
        <authorList>
            <person name="Bunk B."/>
            <person name="Sproer C."/>
            <person name="Spring S."/>
            <person name="Pester M."/>
        </authorList>
    </citation>
    <scope>NUCLEOTIDE SEQUENCE [LARGE SCALE GENOMIC DNA]</scope>
    <source>
        <strain evidence="8">J.5.4.2-T.3.5.2</strain>
    </source>
</reference>
<organism evidence="7 8">
    <name type="scientific">Aminithiophilus ramosus</name>
    <dbReference type="NCBI Taxonomy" id="3029084"/>
    <lineage>
        <taxon>Bacteria</taxon>
        <taxon>Thermotogati</taxon>
        <taxon>Synergistota</taxon>
        <taxon>Synergistia</taxon>
        <taxon>Synergistales</taxon>
        <taxon>Aminithiophilaceae</taxon>
        <taxon>Aminithiophilus</taxon>
    </lineage>
</organism>
<dbReference type="EC" id="2.7.7.65" evidence="7"/>
<keyword evidence="1" id="KW-1133">Transmembrane helix</keyword>
<dbReference type="CDD" id="cd00130">
    <property type="entry name" value="PAS"/>
    <property type="match status" value="1"/>
</dbReference>
<dbReference type="Pfam" id="PF05228">
    <property type="entry name" value="CHASE4"/>
    <property type="match status" value="1"/>
</dbReference>
<dbReference type="InterPro" id="IPR003660">
    <property type="entry name" value="HAMP_dom"/>
</dbReference>
<dbReference type="PROSITE" id="PS50112">
    <property type="entry name" value="PAS"/>
    <property type="match status" value="1"/>
</dbReference>
<evidence type="ECO:0000259" key="4">
    <source>
        <dbReference type="PROSITE" id="PS50885"/>
    </source>
</evidence>
<dbReference type="InterPro" id="IPR035965">
    <property type="entry name" value="PAS-like_dom_sf"/>
</dbReference>
<feature type="domain" description="HD-GYP" evidence="6">
    <location>
        <begin position="762"/>
        <end position="940"/>
    </location>
</feature>
<evidence type="ECO:0000313" key="7">
    <source>
        <dbReference type="EMBL" id="QTX32502.1"/>
    </source>
</evidence>
<dbReference type="Pfam" id="PF08447">
    <property type="entry name" value="PAS_3"/>
    <property type="match status" value="1"/>
</dbReference>
<dbReference type="SMART" id="SM00267">
    <property type="entry name" value="GGDEF"/>
    <property type="match status" value="1"/>
</dbReference>
<dbReference type="Gene3D" id="1.10.3210.10">
    <property type="entry name" value="Hypothetical protein af1432"/>
    <property type="match status" value="1"/>
</dbReference>
<dbReference type="InterPro" id="IPR043128">
    <property type="entry name" value="Rev_trsase/Diguanyl_cyclase"/>
</dbReference>
<evidence type="ECO:0000259" key="6">
    <source>
        <dbReference type="PROSITE" id="PS51832"/>
    </source>
</evidence>
<dbReference type="InterPro" id="IPR013655">
    <property type="entry name" value="PAS_fold_3"/>
</dbReference>
<feature type="domain" description="PAC" evidence="3">
    <location>
        <begin position="558"/>
        <end position="610"/>
    </location>
</feature>
<evidence type="ECO:0000259" key="5">
    <source>
        <dbReference type="PROSITE" id="PS50887"/>
    </source>
</evidence>
<feature type="transmembrane region" description="Helical" evidence="1">
    <location>
        <begin position="238"/>
        <end position="260"/>
    </location>
</feature>
<dbReference type="InterPro" id="IPR003607">
    <property type="entry name" value="HD/PDEase_dom"/>
</dbReference>
<keyword evidence="1" id="KW-0812">Transmembrane</keyword>
<dbReference type="InterPro" id="IPR029787">
    <property type="entry name" value="Nucleotide_cyclase"/>
</dbReference>
<dbReference type="CDD" id="cd00077">
    <property type="entry name" value="HDc"/>
    <property type="match status" value="1"/>
</dbReference>
<gene>
    <name evidence="7" type="ORF">KAR29_00695</name>
</gene>
<dbReference type="AlphaFoldDB" id="A0A9Q7EZS7"/>
<dbReference type="PANTHER" id="PTHR44757:SF2">
    <property type="entry name" value="BIOFILM ARCHITECTURE MAINTENANCE PROTEIN MBAA"/>
    <property type="match status" value="1"/>
</dbReference>
<dbReference type="InterPro" id="IPR000700">
    <property type="entry name" value="PAS-assoc_C"/>
</dbReference>
<dbReference type="Pfam" id="PF00990">
    <property type="entry name" value="GGDEF"/>
    <property type="match status" value="1"/>
</dbReference>
<feature type="domain" description="HAMP" evidence="4">
    <location>
        <begin position="262"/>
        <end position="315"/>
    </location>
</feature>
<keyword evidence="8" id="KW-1185">Reference proteome</keyword>
<keyword evidence="7" id="KW-0808">Transferase</keyword>
<protein>
    <submittedName>
        <fullName evidence="7">Diguanylate cyclase</fullName>
        <ecNumber evidence="7">2.7.7.65</ecNumber>
    </submittedName>
</protein>
<accession>A0A9Q7EZS7</accession>
<feature type="domain" description="PAS" evidence="2">
    <location>
        <begin position="320"/>
        <end position="395"/>
    </location>
</feature>
<dbReference type="Pfam" id="PF13487">
    <property type="entry name" value="HD_5"/>
    <property type="match status" value="1"/>
</dbReference>
<dbReference type="GO" id="GO:0007165">
    <property type="term" value="P:signal transduction"/>
    <property type="evidence" value="ECO:0007669"/>
    <property type="project" value="InterPro"/>
</dbReference>
<dbReference type="KEGG" id="aram:KAR29_00695"/>
<dbReference type="EMBL" id="CP072943">
    <property type="protein sequence ID" value="QTX32502.1"/>
    <property type="molecule type" value="Genomic_DNA"/>
</dbReference>
<dbReference type="Proteomes" id="UP000671879">
    <property type="component" value="Chromosome"/>
</dbReference>
<dbReference type="SUPFAM" id="SSF55785">
    <property type="entry name" value="PYP-like sensor domain (PAS domain)"/>
    <property type="match status" value="2"/>
</dbReference>
<dbReference type="SUPFAM" id="SSF55073">
    <property type="entry name" value="Nucleotide cyclase"/>
    <property type="match status" value="1"/>
</dbReference>
<dbReference type="PROSITE" id="PS51832">
    <property type="entry name" value="HD_GYP"/>
    <property type="match status" value="1"/>
</dbReference>
<dbReference type="InterPro" id="IPR052155">
    <property type="entry name" value="Biofilm_reg_signaling"/>
</dbReference>
<sequence>MLRHGERTLARTGADHALSASARIDDLLRYQAEGLQAYAVDSAYWDATYAFMDGTSPDEAYLAAALPDPAMAIDILLFFDAAGRLFHREGLSEAGRLRSRALEKLIGPLLPFGEASPFPSGLLRLDDAVVLTAVAPIRTSEGKGPDRGFLVLGRLVDEERLQISRLTGLTMTLTSLAGKTDAATRSKVAELVREGRTVGNSEEGSQAWMLVTDLLGRPAFLASIAIPSEFRARVRGDVVGLVAALVIAFVSLLATTFLLFDRLVLTGLRQMGHEMAHITASPRLHGHLTERGDDEIAQLARCGNALIDALVEARNGEMQTSLLFRSLVDNIPGVVYRSRNDANWTKEYLSDTFEEITGYAVTDYLFRDDRSLAEIIHPDDLPRVRETLSRCHSQGEAYAMTFRIFRADGTTRWLFDRGQFLYDPTTSEVWFDGVMFDVTEERRAQEALTRSENRYRELFENAPLAFCELDCAPAREALSERLATDVGDLDDRCRTHRDEALEILARMKVLTANGAALKLLSASDAGEIEAGLVRIHGALSPEEIAGRLRMILATAVSTEADEVLCALDGRRIVARTRWVSLPGEAGGVDRLLCALEDITERKALEEKLLHLSLHDTLTGLHNRAFFEGQTALCETGRSDPLAVVVVDVDGLKIVNDTLGHDAGDSLLLRAATTLRKSFRESDIVARVGGDEFSVLLPRCSLEGLQAVLERLKRNIDDEAHGPALAPLVLSVGSAWRKEGERTLAQLITDADNAMYAVKIARRGLMTGRFRQRIETELARRDHFHDGHERRLTQILEALGGALGLDQKARDRLGLLARYHDLGKIVVGDDEKDRRRHVEAGARIAQAWSDLAPLAAAIASHHERHDGKGYPRRLAREAIPLEGRLLALALAYEKERSGREGTPLSHEEALERIVSQAGGAFDPALVDLLASLDPSLLDGCD</sequence>
<dbReference type="GO" id="GO:0052621">
    <property type="term" value="F:diguanylate cyclase activity"/>
    <property type="evidence" value="ECO:0007669"/>
    <property type="project" value="UniProtKB-EC"/>
</dbReference>
<dbReference type="SMART" id="SM00086">
    <property type="entry name" value="PAC"/>
    <property type="match status" value="2"/>
</dbReference>
<dbReference type="InterPro" id="IPR000014">
    <property type="entry name" value="PAS"/>
</dbReference>
<dbReference type="CDD" id="cd01949">
    <property type="entry name" value="GGDEF"/>
    <property type="match status" value="1"/>
</dbReference>
<keyword evidence="7" id="KW-0548">Nucleotidyltransferase</keyword>
<dbReference type="Gene3D" id="3.30.450.20">
    <property type="entry name" value="PAS domain"/>
    <property type="match status" value="2"/>
</dbReference>
<dbReference type="InterPro" id="IPR007892">
    <property type="entry name" value="CHASE4"/>
</dbReference>
<dbReference type="NCBIfam" id="TIGR00229">
    <property type="entry name" value="sensory_box"/>
    <property type="match status" value="1"/>
</dbReference>
<feature type="domain" description="GGDEF" evidence="5">
    <location>
        <begin position="639"/>
        <end position="776"/>
    </location>
</feature>
<evidence type="ECO:0000256" key="1">
    <source>
        <dbReference type="SAM" id="Phobius"/>
    </source>
</evidence>
<dbReference type="InterPro" id="IPR001610">
    <property type="entry name" value="PAC"/>
</dbReference>
<dbReference type="PROSITE" id="PS50113">
    <property type="entry name" value="PAC"/>
    <property type="match status" value="2"/>
</dbReference>
<dbReference type="PANTHER" id="PTHR44757">
    <property type="entry name" value="DIGUANYLATE CYCLASE DGCP"/>
    <property type="match status" value="1"/>
</dbReference>
<evidence type="ECO:0000313" key="8">
    <source>
        <dbReference type="Proteomes" id="UP000671879"/>
    </source>
</evidence>
<dbReference type="RefSeq" id="WP_274373739.1">
    <property type="nucleotide sequence ID" value="NZ_CP072943.1"/>
</dbReference>
<dbReference type="InterPro" id="IPR000160">
    <property type="entry name" value="GGDEF_dom"/>
</dbReference>
<name>A0A9Q7EZS7_9BACT</name>
<evidence type="ECO:0000259" key="2">
    <source>
        <dbReference type="PROSITE" id="PS50112"/>
    </source>
</evidence>
<dbReference type="PROSITE" id="PS50885">
    <property type="entry name" value="HAMP"/>
    <property type="match status" value="1"/>
</dbReference>
<proteinExistence type="predicted"/>
<keyword evidence="1" id="KW-0472">Membrane</keyword>
<dbReference type="Gene3D" id="3.30.70.270">
    <property type="match status" value="1"/>
</dbReference>
<dbReference type="NCBIfam" id="TIGR00254">
    <property type="entry name" value="GGDEF"/>
    <property type="match status" value="1"/>
</dbReference>
<dbReference type="InterPro" id="IPR037522">
    <property type="entry name" value="HD_GYP_dom"/>
</dbReference>
<dbReference type="SMART" id="SM00091">
    <property type="entry name" value="PAS"/>
    <property type="match status" value="1"/>
</dbReference>